<dbReference type="Proteomes" id="UP000694005">
    <property type="component" value="Chromosome A05"/>
</dbReference>
<evidence type="ECO:0000256" key="3">
    <source>
        <dbReference type="ARBA" id="ARBA00022471"/>
    </source>
</evidence>
<dbReference type="Gramene" id="A05p44780.2_BraZ1">
    <property type="protein sequence ID" value="A05p44780.2_BraZ1.CDS.1"/>
    <property type="gene ID" value="A05g44780.2_BraZ1"/>
</dbReference>
<feature type="non-terminal residue" evidence="7">
    <location>
        <position position="1"/>
    </location>
</feature>
<keyword evidence="3" id="KW-0713">Self-incompatibility</keyword>
<dbReference type="EMBL" id="LR031570">
    <property type="protein sequence ID" value="VDC72948.1"/>
    <property type="molecule type" value="Genomic_DNA"/>
</dbReference>
<dbReference type="Pfam" id="PF05938">
    <property type="entry name" value="Self-incomp_S1"/>
    <property type="match status" value="1"/>
</dbReference>
<dbReference type="GO" id="GO:0005576">
    <property type="term" value="C:extracellular region"/>
    <property type="evidence" value="ECO:0007669"/>
    <property type="project" value="UniProtKB-SubCell"/>
</dbReference>
<evidence type="ECO:0000256" key="2">
    <source>
        <dbReference type="ARBA" id="ARBA00005581"/>
    </source>
</evidence>
<proteinExistence type="inferred from homology"/>
<evidence type="ECO:0000313" key="7">
    <source>
        <dbReference type="EMBL" id="VDC72948.1"/>
    </source>
</evidence>
<comment type="similarity">
    <text evidence="2">Belongs to the plant self-incompatibility (S1) protein family.</text>
</comment>
<gene>
    <name evidence="7" type="ORF">BRAA05T22662Z</name>
    <name evidence="6" type="ORF">BRAPAZ1V2_A05P44780.2</name>
</gene>
<protein>
    <recommendedName>
        <fullName evidence="8">S-protein homolog</fullName>
    </recommendedName>
</protein>
<dbReference type="AlphaFoldDB" id="A0A3P5ZLB5"/>
<comment type="subcellular location">
    <subcellularLocation>
        <location evidence="1">Secreted</location>
    </subcellularLocation>
</comment>
<accession>A0A3P5ZLB5</accession>
<reference evidence="7" key="1">
    <citation type="submission" date="2018-11" db="EMBL/GenBank/DDBJ databases">
        <authorList>
            <consortium name="Genoscope - CEA"/>
            <person name="William W."/>
        </authorList>
    </citation>
    <scope>NUCLEOTIDE SEQUENCE</scope>
</reference>
<dbReference type="EMBL" id="LS974621">
    <property type="protein sequence ID" value="CAG7877957.1"/>
    <property type="molecule type" value="Genomic_DNA"/>
</dbReference>
<evidence type="ECO:0000256" key="5">
    <source>
        <dbReference type="ARBA" id="ARBA00022729"/>
    </source>
</evidence>
<dbReference type="GO" id="GO:0060320">
    <property type="term" value="P:rejection of self pollen"/>
    <property type="evidence" value="ECO:0007669"/>
    <property type="project" value="UniProtKB-KW"/>
</dbReference>
<evidence type="ECO:0000256" key="4">
    <source>
        <dbReference type="ARBA" id="ARBA00022525"/>
    </source>
</evidence>
<evidence type="ECO:0008006" key="8">
    <source>
        <dbReference type="Google" id="ProtNLM"/>
    </source>
</evidence>
<organism evidence="7">
    <name type="scientific">Brassica campestris</name>
    <name type="common">Field mustard</name>
    <dbReference type="NCBI Taxonomy" id="3711"/>
    <lineage>
        <taxon>Eukaryota</taxon>
        <taxon>Viridiplantae</taxon>
        <taxon>Streptophyta</taxon>
        <taxon>Embryophyta</taxon>
        <taxon>Tracheophyta</taxon>
        <taxon>Spermatophyta</taxon>
        <taxon>Magnoliopsida</taxon>
        <taxon>eudicotyledons</taxon>
        <taxon>Gunneridae</taxon>
        <taxon>Pentapetalae</taxon>
        <taxon>rosids</taxon>
        <taxon>malvids</taxon>
        <taxon>Brassicales</taxon>
        <taxon>Brassicaceae</taxon>
        <taxon>Brassiceae</taxon>
        <taxon>Brassica</taxon>
    </lineage>
</organism>
<keyword evidence="5" id="KW-0732">Signal</keyword>
<evidence type="ECO:0000313" key="6">
    <source>
        <dbReference type="EMBL" id="CAG7877957.1"/>
    </source>
</evidence>
<name>A0A3P5ZLB5_BRACM</name>
<evidence type="ECO:0000256" key="1">
    <source>
        <dbReference type="ARBA" id="ARBA00004613"/>
    </source>
</evidence>
<keyword evidence="4" id="KW-0964">Secreted</keyword>
<dbReference type="InterPro" id="IPR010264">
    <property type="entry name" value="Self-incomp_S1"/>
</dbReference>
<sequence>CEENTIVFRNLLPNNRVLKVNCKSNKKDYSLGSVKFKGLPHRINIREACIERTTWTCLLQQGGFASIFRA</sequence>